<gene>
    <name evidence="1" type="ORF">OIH86_12270</name>
</gene>
<comment type="caution">
    <text evidence="1">The sequence shown here is derived from an EMBL/GenBank/DDBJ whole genome shotgun (WGS) entry which is preliminary data.</text>
</comment>
<dbReference type="Proteomes" id="UP001526147">
    <property type="component" value="Unassembled WGS sequence"/>
</dbReference>
<reference evidence="1 2" key="1">
    <citation type="submission" date="2022-10" db="EMBL/GenBank/DDBJ databases">
        <title>Draft genome assembly of moderately radiation resistant bacterium Metabacillus halosaccharovorans.</title>
        <authorList>
            <person name="Pal S."/>
            <person name="Gopinathan A."/>
        </authorList>
    </citation>
    <scope>NUCLEOTIDE SEQUENCE [LARGE SCALE GENOMIC DNA]</scope>
    <source>
        <strain evidence="1 2">VITHBRA001</strain>
    </source>
</reference>
<protein>
    <recommendedName>
        <fullName evidence="3">DUF4369 domain-containing protein</fullName>
    </recommendedName>
</protein>
<dbReference type="RefSeq" id="WP_264143029.1">
    <property type="nucleotide sequence ID" value="NZ_JAOYEY010000038.1"/>
</dbReference>
<evidence type="ECO:0000313" key="1">
    <source>
        <dbReference type="EMBL" id="MCV9886414.1"/>
    </source>
</evidence>
<proteinExistence type="predicted"/>
<organism evidence="1 2">
    <name type="scientific">Metabacillus halosaccharovorans</name>
    <dbReference type="NCBI Taxonomy" id="930124"/>
    <lineage>
        <taxon>Bacteria</taxon>
        <taxon>Bacillati</taxon>
        <taxon>Bacillota</taxon>
        <taxon>Bacilli</taxon>
        <taxon>Bacillales</taxon>
        <taxon>Bacillaceae</taxon>
        <taxon>Metabacillus</taxon>
    </lineage>
</organism>
<name>A0ABT3DH84_9BACI</name>
<evidence type="ECO:0008006" key="3">
    <source>
        <dbReference type="Google" id="ProtNLM"/>
    </source>
</evidence>
<evidence type="ECO:0000313" key="2">
    <source>
        <dbReference type="Proteomes" id="UP001526147"/>
    </source>
</evidence>
<sequence length="206" mass="24001">MNYNDLLDKLDNYHIKKDKLSGDTIIYVYPKNNDGSANLDTGIKLENSNGSLIWDLYEIQRNKDYKLGDFSIKETAFLALYITVKGKFEKIKGDNHVKSELRIVEKNLLDGKKILQKNINELYFSLEHEKEGAINLIEENQTADVFYLTHQKEKMMITEARPLSSALVVLYNFSIKLEKFDELFKSYTESLELKELEKIKKIYLGN</sequence>
<accession>A0ABT3DH84</accession>
<dbReference type="EMBL" id="JAOYEY010000038">
    <property type="protein sequence ID" value="MCV9886414.1"/>
    <property type="molecule type" value="Genomic_DNA"/>
</dbReference>
<keyword evidence="2" id="KW-1185">Reference proteome</keyword>